<evidence type="ECO:0000256" key="1">
    <source>
        <dbReference type="SAM" id="MobiDB-lite"/>
    </source>
</evidence>
<sequence>DLRRGRPDRAAGLRGRHGGRVRDARRRRPARRAPGRAVADASAPRRRRELDRRDEGQAGHRQLLGVVVRPVQGGGAGAAPGARADPQGRRDRPRRDRRRLESRLAEVRRGVQAPVPEPARRRRRARRGVRPHRRPRDVRHRPRGARLGDQPRPGRRPLLRRGAPGGDRV</sequence>
<organism evidence="2">
    <name type="scientific">uncultured Solirubrobacteraceae bacterium</name>
    <dbReference type="NCBI Taxonomy" id="1162706"/>
    <lineage>
        <taxon>Bacteria</taxon>
        <taxon>Bacillati</taxon>
        <taxon>Actinomycetota</taxon>
        <taxon>Thermoleophilia</taxon>
        <taxon>Solirubrobacterales</taxon>
        <taxon>Solirubrobacteraceae</taxon>
        <taxon>environmental samples</taxon>
    </lineage>
</organism>
<feature type="compositionally biased region" description="Basic and acidic residues" evidence="1">
    <location>
        <begin position="86"/>
        <end position="109"/>
    </location>
</feature>
<feature type="compositionally biased region" description="Basic and acidic residues" evidence="1">
    <location>
        <begin position="1"/>
        <end position="11"/>
    </location>
</feature>
<name>A0A6J4RYC5_9ACTN</name>
<reference evidence="2" key="1">
    <citation type="submission" date="2020-02" db="EMBL/GenBank/DDBJ databases">
        <authorList>
            <person name="Meier V. D."/>
        </authorList>
    </citation>
    <scope>NUCLEOTIDE SEQUENCE</scope>
    <source>
        <strain evidence="2">AVDCRST_MAG85</strain>
    </source>
</reference>
<feature type="compositionally biased region" description="Basic residues" evidence="1">
    <location>
        <begin position="120"/>
        <end position="144"/>
    </location>
</feature>
<feature type="non-terminal residue" evidence="2">
    <location>
        <position position="1"/>
    </location>
</feature>
<evidence type="ECO:0000313" key="2">
    <source>
        <dbReference type="EMBL" id="CAA9480443.1"/>
    </source>
</evidence>
<feature type="compositionally biased region" description="Low complexity" evidence="1">
    <location>
        <begin position="61"/>
        <end position="71"/>
    </location>
</feature>
<gene>
    <name evidence="2" type="ORF">AVDCRST_MAG85-636</name>
</gene>
<dbReference type="AlphaFoldDB" id="A0A6J4RYC5"/>
<protein>
    <submittedName>
        <fullName evidence="2">Cytochrome c-type biogenesis protein CcmG/DsbE, thiol:disulfide oxidoreductase</fullName>
    </submittedName>
</protein>
<feature type="region of interest" description="Disordered" evidence="1">
    <location>
        <begin position="1"/>
        <end position="169"/>
    </location>
</feature>
<feature type="compositionally biased region" description="Basic residues" evidence="1">
    <location>
        <begin position="14"/>
        <end position="34"/>
    </location>
</feature>
<feature type="non-terminal residue" evidence="2">
    <location>
        <position position="169"/>
    </location>
</feature>
<proteinExistence type="predicted"/>
<feature type="compositionally biased region" description="Basic and acidic residues" evidence="1">
    <location>
        <begin position="48"/>
        <end position="58"/>
    </location>
</feature>
<dbReference type="EMBL" id="CADCVT010000065">
    <property type="protein sequence ID" value="CAA9480443.1"/>
    <property type="molecule type" value="Genomic_DNA"/>
</dbReference>
<accession>A0A6J4RYC5</accession>